<gene>
    <name evidence="2" type="ORF">RDB_LOCUS133060</name>
</gene>
<evidence type="ECO:0000256" key="1">
    <source>
        <dbReference type="SAM" id="MobiDB-lite"/>
    </source>
</evidence>
<evidence type="ECO:0000313" key="3">
    <source>
        <dbReference type="Proteomes" id="UP000663846"/>
    </source>
</evidence>
<feature type="compositionally biased region" description="Polar residues" evidence="1">
    <location>
        <begin position="474"/>
        <end position="491"/>
    </location>
</feature>
<dbReference type="Proteomes" id="UP000663846">
    <property type="component" value="Unassembled WGS sequence"/>
</dbReference>
<feature type="compositionally biased region" description="Basic and acidic residues" evidence="1">
    <location>
        <begin position="709"/>
        <end position="720"/>
    </location>
</feature>
<reference evidence="2" key="1">
    <citation type="submission" date="2021-01" db="EMBL/GenBank/DDBJ databases">
        <authorList>
            <person name="Kaushik A."/>
        </authorList>
    </citation>
    <scope>NUCLEOTIDE SEQUENCE</scope>
    <source>
        <strain evidence="2">AG1-1C</strain>
    </source>
</reference>
<feature type="compositionally biased region" description="Polar residues" evidence="1">
    <location>
        <begin position="698"/>
        <end position="708"/>
    </location>
</feature>
<feature type="compositionally biased region" description="Polar residues" evidence="1">
    <location>
        <begin position="619"/>
        <end position="629"/>
    </location>
</feature>
<feature type="region of interest" description="Disordered" evidence="1">
    <location>
        <begin position="753"/>
        <end position="906"/>
    </location>
</feature>
<feature type="compositionally biased region" description="Low complexity" evidence="1">
    <location>
        <begin position="753"/>
        <end position="808"/>
    </location>
</feature>
<feature type="region of interest" description="Disordered" evidence="1">
    <location>
        <begin position="586"/>
        <end position="652"/>
    </location>
</feature>
<feature type="region of interest" description="Disordered" evidence="1">
    <location>
        <begin position="672"/>
        <end position="720"/>
    </location>
</feature>
<dbReference type="EMBL" id="CAJMWS010000417">
    <property type="protein sequence ID" value="CAE6442859.1"/>
    <property type="molecule type" value="Genomic_DNA"/>
</dbReference>
<protein>
    <submittedName>
        <fullName evidence="2">Uncharacterized protein</fullName>
    </submittedName>
</protein>
<feature type="region of interest" description="Disordered" evidence="1">
    <location>
        <begin position="535"/>
        <end position="572"/>
    </location>
</feature>
<organism evidence="2 3">
    <name type="scientific">Rhizoctonia solani</name>
    <dbReference type="NCBI Taxonomy" id="456999"/>
    <lineage>
        <taxon>Eukaryota</taxon>
        <taxon>Fungi</taxon>
        <taxon>Dikarya</taxon>
        <taxon>Basidiomycota</taxon>
        <taxon>Agaricomycotina</taxon>
        <taxon>Agaricomycetes</taxon>
        <taxon>Cantharellales</taxon>
        <taxon>Ceratobasidiaceae</taxon>
        <taxon>Rhizoctonia</taxon>
    </lineage>
</organism>
<name>A0A8H3GBA4_9AGAM</name>
<feature type="compositionally biased region" description="Pro residues" evidence="1">
    <location>
        <begin position="323"/>
        <end position="339"/>
    </location>
</feature>
<sequence length="906" mass="96423">MSHIWERSEVHKSSKCIEIVVTLFSDYCQAVTTLANLQKKLSRALKDVAGVKGTGMVPANAMQASAVLFEALGEVDGKLAKLAEKEYDHLSAEVRKHFKKMAKEEKAHDETTFNTNVRLKQASSSYDKKVKGKVPYTADEHAKHVHLLSTLGNEMATAKLAHETQISQRHIGILFAVGASLSRVADACWTGSCEHVKRAGPHIGRIGQWKSLCEGGWAGAVPEDLPDIYKPGSGVIDRGGLGGSPRRDKYSASLTETMTGSTARSPPLVSPFPITPIPGMGPLGVGGYFPSMGENGDLKPPIAPFSREGAAASVTGHNSPGLPSSPGPPPFATPVPPATPKRRETQFPPPPQHPASPTRPHAGLPPPSPVRNNVGLPNQPTDGFPPSTPVRPFTDLPDSKGSPVRAPASPVRAPGSPYRPPSSPVRVPSSPTRGLPVPPNPEVDLGFHTHNATPLIDPSPGTPSPSPKKGWSTNSWTQMGDSKNGSQTPSQAEPEPEQTVSISRFLNENKEMGIDVTELEGAAIRESVERMAAAAAAGGASLTDTQPSDTKPLALGGGNGWGNGNQYELGPTGTVKKLVLDEDRRQISGGPRVMPDSGVARPLPVPLEMKNSARKRTGSIESLTSNGATSRVAAIRSKYDNPPQSPGLKERPALSHAVSDMMNAARSPELPHAAPRAWTRSNPPPSAFPERSGLVSPSLDNIHSSNSWSDREFNNLREQREREWKAREYALSLEQRELELERQRLALHQQYQQFTGSSSGSTAISGTTGISSSTSASGTTNTSGTSSATGITSTSGSTSLSGATTILGHPAFSRRPRSPESIPDDTRPPWMSPPKSSGARYTSQLRDESDTESTSPSGKKGTWMGRGLRRLSMPSPFAEKKQIQVVSIPAPREPGIGNRRSFDAGR</sequence>
<feature type="region of interest" description="Disordered" evidence="1">
    <location>
        <begin position="299"/>
        <end position="501"/>
    </location>
</feature>
<proteinExistence type="predicted"/>
<dbReference type="AlphaFoldDB" id="A0A8H3GBA4"/>
<evidence type="ECO:0000313" key="2">
    <source>
        <dbReference type="EMBL" id="CAE6442859.1"/>
    </source>
</evidence>
<accession>A0A8H3GBA4</accession>
<feature type="compositionally biased region" description="Low complexity" evidence="1">
    <location>
        <begin position="402"/>
        <end position="416"/>
    </location>
</feature>
<comment type="caution">
    <text evidence="2">The sequence shown here is derived from an EMBL/GenBank/DDBJ whole genome shotgun (WGS) entry which is preliminary data.</text>
</comment>